<dbReference type="GO" id="GO:0004559">
    <property type="term" value="F:alpha-mannosidase activity"/>
    <property type="evidence" value="ECO:0007669"/>
    <property type="project" value="TreeGrafter"/>
</dbReference>
<dbReference type="SUPFAM" id="SSF74650">
    <property type="entry name" value="Galactose mutarotase-like"/>
    <property type="match status" value="1"/>
</dbReference>
<dbReference type="GO" id="GO:0030246">
    <property type="term" value="F:carbohydrate binding"/>
    <property type="evidence" value="ECO:0007669"/>
    <property type="project" value="InterPro"/>
</dbReference>
<dbReference type="InterPro" id="IPR050843">
    <property type="entry name" value="Glycosyl_Hydrlase_38"/>
</dbReference>
<protein>
    <submittedName>
        <fullName evidence="1">Uncharacterized protein</fullName>
    </submittedName>
</protein>
<dbReference type="EMBL" id="CAJNRE010015261">
    <property type="protein sequence ID" value="CAF2135404.1"/>
    <property type="molecule type" value="Genomic_DNA"/>
</dbReference>
<dbReference type="AlphaFoldDB" id="A0A816WCA4"/>
<organism evidence="1 2">
    <name type="scientific">Rotaria magnacalcarata</name>
    <dbReference type="NCBI Taxonomy" id="392030"/>
    <lineage>
        <taxon>Eukaryota</taxon>
        <taxon>Metazoa</taxon>
        <taxon>Spiralia</taxon>
        <taxon>Gnathifera</taxon>
        <taxon>Rotifera</taxon>
        <taxon>Eurotatoria</taxon>
        <taxon>Bdelloidea</taxon>
        <taxon>Philodinida</taxon>
        <taxon>Philodinidae</taxon>
        <taxon>Rotaria</taxon>
    </lineage>
</organism>
<name>A0A816WCA4_9BILA</name>
<dbReference type="PANTHER" id="PTHR11607:SF3">
    <property type="entry name" value="LYSOSOMAL ALPHA-MANNOSIDASE"/>
    <property type="match status" value="1"/>
</dbReference>
<sequence>MLHRRLLYDDDLGVSEALNESAFGEDLVVRGRHSLIVDASATSALVHRVSAQNMYMHPLAVYSLTQQTFANYSAVYRLTWSALTNVLPLNVHLLTLDQLGPKDYLIRVEHYFEMNEDDTYSHPVTIDLQSILKSIGTITNTVELTLGGNLPLAELQRLNWVTSDKESSRPTDHSM</sequence>
<evidence type="ECO:0000313" key="1">
    <source>
        <dbReference type="EMBL" id="CAF2135404.1"/>
    </source>
</evidence>
<reference evidence="1" key="1">
    <citation type="submission" date="2021-02" db="EMBL/GenBank/DDBJ databases">
        <authorList>
            <person name="Nowell W R."/>
        </authorList>
    </citation>
    <scope>NUCLEOTIDE SEQUENCE</scope>
</reference>
<accession>A0A816WCA4</accession>
<evidence type="ECO:0000313" key="2">
    <source>
        <dbReference type="Proteomes" id="UP000663824"/>
    </source>
</evidence>
<dbReference type="Gene3D" id="2.70.98.30">
    <property type="entry name" value="Golgi alpha-mannosidase II, domain 4"/>
    <property type="match status" value="1"/>
</dbReference>
<dbReference type="Proteomes" id="UP000663824">
    <property type="component" value="Unassembled WGS sequence"/>
</dbReference>
<dbReference type="InterPro" id="IPR011013">
    <property type="entry name" value="Gal_mutarotase_sf_dom"/>
</dbReference>
<dbReference type="Gene3D" id="2.60.40.1360">
    <property type="match status" value="1"/>
</dbReference>
<gene>
    <name evidence="1" type="ORF">MBJ925_LOCUS28463</name>
</gene>
<dbReference type="PANTHER" id="PTHR11607">
    <property type="entry name" value="ALPHA-MANNOSIDASE"/>
    <property type="match status" value="1"/>
</dbReference>
<proteinExistence type="predicted"/>
<dbReference type="GO" id="GO:0005975">
    <property type="term" value="P:carbohydrate metabolic process"/>
    <property type="evidence" value="ECO:0007669"/>
    <property type="project" value="InterPro"/>
</dbReference>
<dbReference type="GO" id="GO:0005764">
    <property type="term" value="C:lysosome"/>
    <property type="evidence" value="ECO:0007669"/>
    <property type="project" value="TreeGrafter"/>
</dbReference>
<comment type="caution">
    <text evidence="1">The sequence shown here is derived from an EMBL/GenBank/DDBJ whole genome shotgun (WGS) entry which is preliminary data.</text>
</comment>